<dbReference type="EMBL" id="CP142434">
    <property type="protein sequence ID" value="XBC48163.1"/>
    <property type="molecule type" value="Genomic_DNA"/>
</dbReference>
<organism evidence="1">
    <name type="scientific">Dolosigranulum savutiense</name>
    <dbReference type="NCBI Taxonomy" id="3110288"/>
    <lineage>
        <taxon>Bacteria</taxon>
        <taxon>Bacillati</taxon>
        <taxon>Bacillota</taxon>
        <taxon>Bacilli</taxon>
        <taxon>Lactobacillales</taxon>
        <taxon>Carnobacteriaceae</taxon>
        <taxon>Dolosigranulum</taxon>
    </lineage>
</organism>
<reference evidence="1" key="1">
    <citation type="submission" date="2023-12" db="EMBL/GenBank/DDBJ databases">
        <title>Dolosigranulum savutii sp. nov. isolated from human upper respiratory samples collected in Botswana.</title>
        <authorList>
            <person name="Kelly M.S."/>
        </authorList>
    </citation>
    <scope>NUCLEOTIDE SEQUENCE</scope>
    <source>
        <strain evidence="1">MSK312</strain>
    </source>
</reference>
<name>A0AB74TVB9_9LACT</name>
<dbReference type="AlphaFoldDB" id="A0AB74TVB9"/>
<protein>
    <submittedName>
        <fullName evidence="1">Phage tail protein</fullName>
    </submittedName>
</protein>
<sequence>MARRKNALRQHLIADYKPDNEKPSSGEFLELARWITTITESSDETVEDYGDYAGDGTPKEEVAAFKEKYDVEGTYDPEDPAQALIASKKRKLGDDRKVWHKIVSADGTKTVVGVATLTAIVAGSGDATEFEDFSCSIAFDEIAKEEGEGGVPGG</sequence>
<gene>
    <name evidence="1" type="ORF">VUQ09_01880</name>
</gene>
<dbReference type="RefSeq" id="WP_208954005.1">
    <property type="nucleotide sequence ID" value="NZ_CP142434.1"/>
</dbReference>
<proteinExistence type="predicted"/>
<dbReference type="NCBIfam" id="NF047353">
    <property type="entry name" value="tube_lmo2291"/>
    <property type="match status" value="1"/>
</dbReference>
<evidence type="ECO:0000313" key="1">
    <source>
        <dbReference type="EMBL" id="XBC48163.1"/>
    </source>
</evidence>
<accession>A0AB74TVB9</accession>